<dbReference type="Proteomes" id="UP000653002">
    <property type="component" value="Unassembled WGS sequence"/>
</dbReference>
<feature type="non-terminal residue" evidence="3">
    <location>
        <position position="1"/>
    </location>
</feature>
<dbReference type="GO" id="GO:0003678">
    <property type="term" value="F:DNA helicase activity"/>
    <property type="evidence" value="ECO:0007669"/>
    <property type="project" value="TreeGrafter"/>
</dbReference>
<keyword evidence="2 3" id="KW-0547">Nucleotide-binding</keyword>
<dbReference type="InterPro" id="IPR047112">
    <property type="entry name" value="RecG/Mfd"/>
</dbReference>
<protein>
    <submittedName>
        <fullName evidence="3">ATP-dependent DNA helicase RecG</fullName>
    </submittedName>
</protein>
<evidence type="ECO:0000256" key="2">
    <source>
        <dbReference type="ARBA" id="ARBA00022806"/>
    </source>
</evidence>
<gene>
    <name evidence="3" type="ORF">GUH15_23245</name>
</gene>
<dbReference type="AlphaFoldDB" id="A0A8I0H286"/>
<organism evidence="3 4">
    <name type="scientific">Xanthomonas citri pv. citri</name>
    <dbReference type="NCBI Taxonomy" id="611301"/>
    <lineage>
        <taxon>Bacteria</taxon>
        <taxon>Pseudomonadati</taxon>
        <taxon>Pseudomonadota</taxon>
        <taxon>Gammaproteobacteria</taxon>
        <taxon>Lysobacterales</taxon>
        <taxon>Lysobacteraceae</taxon>
        <taxon>Xanthomonas</taxon>
    </lineage>
</organism>
<dbReference type="Gene3D" id="3.40.50.300">
    <property type="entry name" value="P-loop containing nucleotide triphosphate hydrolases"/>
    <property type="match status" value="1"/>
</dbReference>
<keyword evidence="2 3" id="KW-0347">Helicase</keyword>
<reference evidence="3" key="1">
    <citation type="submission" date="2020-01" db="EMBL/GenBank/DDBJ databases">
        <authorList>
            <person name="Richard D."/>
        </authorList>
    </citation>
    <scope>NUCLEOTIDE SEQUENCE</scope>
    <source>
        <strain evidence="3">JP541</strain>
    </source>
</reference>
<evidence type="ECO:0000313" key="4">
    <source>
        <dbReference type="Proteomes" id="UP000653002"/>
    </source>
</evidence>
<proteinExistence type="predicted"/>
<comment type="caution">
    <text evidence="3">The sequence shown here is derived from an EMBL/GenBank/DDBJ whole genome shotgun (WGS) entry which is preliminary data.</text>
</comment>
<dbReference type="GO" id="GO:0006281">
    <property type="term" value="P:DNA repair"/>
    <property type="evidence" value="ECO:0007669"/>
    <property type="project" value="InterPro"/>
</dbReference>
<dbReference type="EMBL" id="JAABFR010001820">
    <property type="protein sequence ID" value="MBD4338914.1"/>
    <property type="molecule type" value="Genomic_DNA"/>
</dbReference>
<name>A0A8I0H286_XANCI</name>
<sequence length="81" mass="9175">ALIIYGDLEVSIIDELPPGRQRVDTVAVGEKYRQRLNGFIRKQVAEGHQVFIVCPLVEENGETQDERKAVTAYAQHLQQQV</sequence>
<feature type="non-terminal residue" evidence="3">
    <location>
        <position position="81"/>
    </location>
</feature>
<keyword evidence="1" id="KW-0378">Hydrolase</keyword>
<evidence type="ECO:0000313" key="3">
    <source>
        <dbReference type="EMBL" id="MBD4338914.1"/>
    </source>
</evidence>
<dbReference type="InterPro" id="IPR027417">
    <property type="entry name" value="P-loop_NTPase"/>
</dbReference>
<dbReference type="PANTHER" id="PTHR47964:SF1">
    <property type="entry name" value="ATP-DEPENDENT DNA HELICASE HOMOLOG RECG, CHLOROPLASTIC"/>
    <property type="match status" value="1"/>
</dbReference>
<dbReference type="PANTHER" id="PTHR47964">
    <property type="entry name" value="ATP-DEPENDENT DNA HELICASE HOMOLOG RECG, CHLOROPLASTIC"/>
    <property type="match status" value="1"/>
</dbReference>
<evidence type="ECO:0000256" key="1">
    <source>
        <dbReference type="ARBA" id="ARBA00022801"/>
    </source>
</evidence>
<dbReference type="GO" id="GO:0016787">
    <property type="term" value="F:hydrolase activity"/>
    <property type="evidence" value="ECO:0007669"/>
    <property type="project" value="UniProtKB-KW"/>
</dbReference>
<keyword evidence="2 3" id="KW-0067">ATP-binding</keyword>
<accession>A0A8I0H286</accession>